<evidence type="ECO:0000256" key="2">
    <source>
        <dbReference type="ARBA" id="ARBA00023157"/>
    </source>
</evidence>
<dbReference type="Proteomes" id="UP001107558">
    <property type="component" value="Chromosome 4"/>
</dbReference>
<reference evidence="5" key="1">
    <citation type="submission" date="2021-03" db="EMBL/GenBank/DDBJ databases">
        <title>Chromosome level genome of the anhydrobiotic midge Polypedilum vanderplanki.</title>
        <authorList>
            <person name="Yoshida Y."/>
            <person name="Kikawada T."/>
            <person name="Gusev O."/>
        </authorList>
    </citation>
    <scope>NUCLEOTIDE SEQUENCE</scope>
    <source>
        <strain evidence="5">NIAS01</strain>
        <tissue evidence="5">Whole body or cell culture</tissue>
    </source>
</reference>
<dbReference type="PRINTS" id="PR00705">
    <property type="entry name" value="PAPAIN"/>
</dbReference>
<dbReference type="InterPro" id="IPR039417">
    <property type="entry name" value="Peptidase_C1A_papain-like"/>
</dbReference>
<feature type="domain" description="Peptidase C1A papain C-terminal" evidence="4">
    <location>
        <begin position="130"/>
        <end position="347"/>
    </location>
</feature>
<dbReference type="InterPro" id="IPR013128">
    <property type="entry name" value="Peptidase_C1A"/>
</dbReference>
<feature type="chain" id="PRO_5039926099" description="Peptidase C1A papain C-terminal domain-containing protein" evidence="3">
    <location>
        <begin position="22"/>
        <end position="348"/>
    </location>
</feature>
<name>A0A9J6BFV4_POLVA</name>
<dbReference type="PROSITE" id="PS00639">
    <property type="entry name" value="THIOL_PROTEASE_HIS"/>
    <property type="match status" value="1"/>
</dbReference>
<dbReference type="AlphaFoldDB" id="A0A9J6BFV4"/>
<dbReference type="SMART" id="SM00645">
    <property type="entry name" value="Pept_C1"/>
    <property type="match status" value="1"/>
</dbReference>
<evidence type="ECO:0000313" key="6">
    <source>
        <dbReference type="Proteomes" id="UP001107558"/>
    </source>
</evidence>
<dbReference type="Pfam" id="PF00112">
    <property type="entry name" value="Peptidase_C1"/>
    <property type="match status" value="1"/>
</dbReference>
<protein>
    <recommendedName>
        <fullName evidence="4">Peptidase C1A papain C-terminal domain-containing protein</fullName>
    </recommendedName>
</protein>
<proteinExistence type="inferred from homology"/>
<organism evidence="5 6">
    <name type="scientific">Polypedilum vanderplanki</name>
    <name type="common">Sleeping chironomid midge</name>
    <dbReference type="NCBI Taxonomy" id="319348"/>
    <lineage>
        <taxon>Eukaryota</taxon>
        <taxon>Metazoa</taxon>
        <taxon>Ecdysozoa</taxon>
        <taxon>Arthropoda</taxon>
        <taxon>Hexapoda</taxon>
        <taxon>Insecta</taxon>
        <taxon>Pterygota</taxon>
        <taxon>Neoptera</taxon>
        <taxon>Endopterygota</taxon>
        <taxon>Diptera</taxon>
        <taxon>Nematocera</taxon>
        <taxon>Chironomoidea</taxon>
        <taxon>Chironomidae</taxon>
        <taxon>Chironominae</taxon>
        <taxon>Polypedilum</taxon>
        <taxon>Polypedilum</taxon>
    </lineage>
</organism>
<dbReference type="GO" id="GO:0008234">
    <property type="term" value="F:cysteine-type peptidase activity"/>
    <property type="evidence" value="ECO:0007669"/>
    <property type="project" value="InterPro"/>
</dbReference>
<dbReference type="GO" id="GO:0006508">
    <property type="term" value="P:proteolysis"/>
    <property type="evidence" value="ECO:0007669"/>
    <property type="project" value="InterPro"/>
</dbReference>
<dbReference type="CDD" id="cd02248">
    <property type="entry name" value="Peptidase_C1A"/>
    <property type="match status" value="1"/>
</dbReference>
<accession>A0A9J6BFV4</accession>
<dbReference type="SUPFAM" id="SSF54001">
    <property type="entry name" value="Cysteine proteinases"/>
    <property type="match status" value="1"/>
</dbReference>
<sequence>MKFFVFTFMTIFCLLPATIKAQNAPNTPNDSIISNIFEQWKTKYVKGKTANIVNSSNSNAAFERLKKLLMSISKQNIRNGAKKSLFKMALNIRATDDETTRRKWNGLISTSYGLIDQVQTKALPMSFPPAPKSWDWRQQGLVTNVEDQGYYCGSCYAFASSCALEGQVAKKYGILKSLSKQQIVDCSKPYGNFGCDGGYIDKSFNYTYRNPGLFAEADYPYAGIDQNCNLTSNFSKSFLVNYNFIQGDEENLKRALYAIGPLSVGMIGSFESFYFYSEGIYDDATCTGKIDHAVCLVGYGTDNTTSPPTDYWIVKNSWSSDWGENGYFRILRGSNMCNISTYVAYPII</sequence>
<dbReference type="Gene3D" id="3.90.70.10">
    <property type="entry name" value="Cysteine proteinases"/>
    <property type="match status" value="1"/>
</dbReference>
<dbReference type="InterPro" id="IPR000668">
    <property type="entry name" value="Peptidase_C1A_C"/>
</dbReference>
<evidence type="ECO:0000256" key="3">
    <source>
        <dbReference type="SAM" id="SignalP"/>
    </source>
</evidence>
<feature type="signal peptide" evidence="3">
    <location>
        <begin position="1"/>
        <end position="21"/>
    </location>
</feature>
<comment type="caution">
    <text evidence="5">The sequence shown here is derived from an EMBL/GenBank/DDBJ whole genome shotgun (WGS) entry which is preliminary data.</text>
</comment>
<dbReference type="InterPro" id="IPR025661">
    <property type="entry name" value="Pept_asp_AS"/>
</dbReference>
<evidence type="ECO:0000313" key="5">
    <source>
        <dbReference type="EMBL" id="KAG5668594.1"/>
    </source>
</evidence>
<keyword evidence="2" id="KW-1015">Disulfide bond</keyword>
<comment type="similarity">
    <text evidence="1">Belongs to the peptidase C1 family.</text>
</comment>
<evidence type="ECO:0000256" key="1">
    <source>
        <dbReference type="ARBA" id="ARBA00008455"/>
    </source>
</evidence>
<dbReference type="InterPro" id="IPR038765">
    <property type="entry name" value="Papain-like_cys_pep_sf"/>
</dbReference>
<dbReference type="PANTHER" id="PTHR12411">
    <property type="entry name" value="CYSTEINE PROTEASE FAMILY C1-RELATED"/>
    <property type="match status" value="1"/>
</dbReference>
<dbReference type="InterPro" id="IPR025660">
    <property type="entry name" value="Pept_his_AS"/>
</dbReference>
<dbReference type="EMBL" id="JADBJN010000004">
    <property type="protein sequence ID" value="KAG5668594.1"/>
    <property type="molecule type" value="Genomic_DNA"/>
</dbReference>
<dbReference type="PROSITE" id="PS00640">
    <property type="entry name" value="THIOL_PROTEASE_ASN"/>
    <property type="match status" value="1"/>
</dbReference>
<dbReference type="FunFam" id="3.90.70.10:FF:000332">
    <property type="entry name" value="Cathepsin L1"/>
    <property type="match status" value="1"/>
</dbReference>
<dbReference type="OrthoDB" id="10253408at2759"/>
<keyword evidence="6" id="KW-1185">Reference proteome</keyword>
<keyword evidence="3" id="KW-0732">Signal</keyword>
<gene>
    <name evidence="5" type="ORF">PVAND_016530</name>
</gene>
<evidence type="ECO:0000259" key="4">
    <source>
        <dbReference type="SMART" id="SM00645"/>
    </source>
</evidence>